<accession>A0A6N6MHE2</accession>
<proteinExistence type="predicted"/>
<name>A0A6N6MHE2_9HYPH</name>
<dbReference type="RefSeq" id="WP_150966772.1">
    <property type="nucleotide sequence ID" value="NZ_VZZJ01000044.1"/>
</dbReference>
<sequence length="272" mass="30124">MAGKSRFTPEQEAHILSLAGDRKALRAAYPGVPTSTLRSVLARNKAPKIKHAWSAEDSALVEEHYPDYRKLLEVLPDRKIYALRRRAQDLGLSTGKRRNGGGRAVEWTPEQIDLVKIWGTLKHIPGKSYSAARSFRYRNGICTTPPPGYGEVRQQKRERIAARAAERARETAHRNAMARLRTGPRPIEAGADMLAAVRRLVSRNERHRADDLTGEAVILLLTGEADTPARAVRQAAVLVNRMHPTHGRDITWDTPVFGGAGLTLADTIGAWP</sequence>
<dbReference type="AlphaFoldDB" id="A0A6N6MHE2"/>
<dbReference type="Proteomes" id="UP000441523">
    <property type="component" value="Unassembled WGS sequence"/>
</dbReference>
<comment type="caution">
    <text evidence="1">The sequence shown here is derived from an EMBL/GenBank/DDBJ whole genome shotgun (WGS) entry which is preliminary data.</text>
</comment>
<evidence type="ECO:0000313" key="1">
    <source>
        <dbReference type="EMBL" id="KAB1068866.1"/>
    </source>
</evidence>
<evidence type="ECO:0000313" key="2">
    <source>
        <dbReference type="Proteomes" id="UP000441523"/>
    </source>
</evidence>
<reference evidence="1 2" key="1">
    <citation type="submission" date="2019-09" db="EMBL/GenBank/DDBJ databases">
        <title>YIM 132548 draft genome.</title>
        <authorList>
            <person name="Jiang L."/>
        </authorList>
    </citation>
    <scope>NUCLEOTIDE SEQUENCE [LARGE SCALE GENOMIC DNA]</scope>
    <source>
        <strain evidence="1 2">YIM 132548</strain>
    </source>
</reference>
<organism evidence="1 2">
    <name type="scientific">Methylobacterium planeticum</name>
    <dbReference type="NCBI Taxonomy" id="2615211"/>
    <lineage>
        <taxon>Bacteria</taxon>
        <taxon>Pseudomonadati</taxon>
        <taxon>Pseudomonadota</taxon>
        <taxon>Alphaproteobacteria</taxon>
        <taxon>Hyphomicrobiales</taxon>
        <taxon>Methylobacteriaceae</taxon>
        <taxon>Methylobacterium</taxon>
    </lineage>
</organism>
<protein>
    <submittedName>
        <fullName evidence="1">Uncharacterized protein</fullName>
    </submittedName>
</protein>
<keyword evidence="2" id="KW-1185">Reference proteome</keyword>
<gene>
    <name evidence="1" type="ORF">F6X51_26035</name>
</gene>
<dbReference type="EMBL" id="VZZJ01000044">
    <property type="protein sequence ID" value="KAB1068866.1"/>
    <property type="molecule type" value="Genomic_DNA"/>
</dbReference>